<dbReference type="SUPFAM" id="SSF54277">
    <property type="entry name" value="CAD &amp; PB1 domains"/>
    <property type="match status" value="1"/>
</dbReference>
<dbReference type="KEGG" id="pda:103714622"/>
<organism evidence="7 8">
    <name type="scientific">Phoenix dactylifera</name>
    <name type="common">Date palm</name>
    <dbReference type="NCBI Taxonomy" id="42345"/>
    <lineage>
        <taxon>Eukaryota</taxon>
        <taxon>Viridiplantae</taxon>
        <taxon>Streptophyta</taxon>
        <taxon>Embryophyta</taxon>
        <taxon>Tracheophyta</taxon>
        <taxon>Spermatophyta</taxon>
        <taxon>Magnoliopsida</taxon>
        <taxon>Liliopsida</taxon>
        <taxon>Arecaceae</taxon>
        <taxon>Coryphoideae</taxon>
        <taxon>Phoeniceae</taxon>
        <taxon>Phoenix</taxon>
    </lineage>
</organism>
<dbReference type="GO" id="GO:0008270">
    <property type="term" value="F:zinc ion binding"/>
    <property type="evidence" value="ECO:0007669"/>
    <property type="project" value="UniProtKB-KW"/>
</dbReference>
<dbReference type="OrthoDB" id="125347at2759"/>
<protein>
    <submittedName>
        <fullName evidence="8">Uncharacterized protein LOC103714622 isoform X1</fullName>
    </submittedName>
</protein>
<keyword evidence="2 4" id="KW-0863">Zinc-finger</keyword>
<dbReference type="PANTHER" id="PTHR31973">
    <property type="entry name" value="POLYPROTEIN, PUTATIVE-RELATED"/>
    <property type="match status" value="1"/>
</dbReference>
<dbReference type="SMART" id="SM00666">
    <property type="entry name" value="PB1"/>
    <property type="match status" value="1"/>
</dbReference>
<evidence type="ECO:0000313" key="7">
    <source>
        <dbReference type="Proteomes" id="UP000228380"/>
    </source>
</evidence>
<dbReference type="Proteomes" id="UP000228380">
    <property type="component" value="Chromosome 11"/>
</dbReference>
<feature type="region of interest" description="Disordered" evidence="5">
    <location>
        <begin position="773"/>
        <end position="795"/>
    </location>
</feature>
<evidence type="ECO:0000259" key="6">
    <source>
        <dbReference type="PROSITE" id="PS50966"/>
    </source>
</evidence>
<keyword evidence="7" id="KW-1185">Reference proteome</keyword>
<keyword evidence="3" id="KW-0862">Zinc</keyword>
<dbReference type="InterPro" id="IPR007527">
    <property type="entry name" value="Znf_SWIM"/>
</dbReference>
<sequence length="822" mass="92226">MAGGNIVAICQYGGEFVSNSDGSMSYTGGEAHAMEIGQGMLFDEFKSELTSMFNIDISGMSIKYFLPNNKRILITVSSDKDLQRMVDFSADASTAEVYILNKVDNSFCRSRSNVADSGTSIVATATAVRGGRRKRLTSGTRATRARMRAADSGNPNAATNAAEDNAINVRQKRPNIAEETDNCASRIMAANMGMPVVATAVSPDKIEHQGPITVDEVDERATGSVLVEPSYPLVPSLASPEDVRPLNINALWENVITGVGQEFDNVKDFRAQLCKYAISKGFVYKFIKNESTRVTVKCNEQNCPWRLHASESSYKQKFVIKKMNNVHTCGGGNGKDGQRRATRQWLTGILKEKLQETPQCKPKELVRELYEDYGVTLTYSQVWRGREVAQKELYDTLKETYNQLPWFCERILETNPGSVAILSTSHDSKFRRFFVSFHASLHGFEHGCRPLLFLDRIPLKANNQFKLLAAASVDGDDAIFPVAFAVVEDENYDSWIWFLGQLKYAVTTSRAITFVSNRQKGLDEAVPQVFEDSHHSYCLHHLIEDFKGELRKGLWSQQVKDAMVEDFTRAAQACTVEDFNASIENLRNVSSQAADWVMASKPENWSDAIFRGSRYDHFSANIVDSFNNWIPAKKESSVVQMVDAIQGKLMEVIEARHESSNAWESTLTPSMEQKLQKEVSKARKLNVLCSSDTMFEVRGNTIYVVNIGSWECTCRRWQISGLPCMHAIAVFDRVGRSVYDYCSRYFRTECYHLTYSASIHPIPDVGSIDFNSGANSYPPPTRRPPGRPKRKRFNPDKTNRVLRHCSRCKVAGHNKATCEAVL</sequence>
<proteinExistence type="predicted"/>
<dbReference type="RefSeq" id="XP_008800156.1">
    <property type="nucleotide sequence ID" value="XM_008801934.4"/>
</dbReference>
<evidence type="ECO:0000256" key="1">
    <source>
        <dbReference type="ARBA" id="ARBA00022723"/>
    </source>
</evidence>
<evidence type="ECO:0000313" key="8">
    <source>
        <dbReference type="RefSeq" id="XP_008800156.1"/>
    </source>
</evidence>
<dbReference type="InterPro" id="IPR004332">
    <property type="entry name" value="Transposase_MuDR"/>
</dbReference>
<reference evidence="7" key="1">
    <citation type="journal article" date="2019" name="Nat. Commun.">
        <title>Genome-wide association mapping of date palm fruit traits.</title>
        <authorList>
            <person name="Hazzouri K.M."/>
            <person name="Gros-Balthazard M."/>
            <person name="Flowers J.M."/>
            <person name="Copetti D."/>
            <person name="Lemansour A."/>
            <person name="Lebrun M."/>
            <person name="Masmoudi K."/>
            <person name="Ferrand S."/>
            <person name="Dhar M.I."/>
            <person name="Fresquez Z.A."/>
            <person name="Rosas U."/>
            <person name="Zhang J."/>
            <person name="Talag J."/>
            <person name="Lee S."/>
            <person name="Kudrna D."/>
            <person name="Powell R.F."/>
            <person name="Leitch I.J."/>
            <person name="Krueger R.R."/>
            <person name="Wing R.A."/>
            <person name="Amiri K.M.A."/>
            <person name="Purugganan M.D."/>
        </authorList>
    </citation>
    <scope>NUCLEOTIDE SEQUENCE [LARGE SCALE GENOMIC DNA]</scope>
    <source>
        <strain evidence="7">cv. Khalas</strain>
    </source>
</reference>
<dbReference type="InterPro" id="IPR000270">
    <property type="entry name" value="PB1_dom"/>
</dbReference>
<dbReference type="GeneID" id="103714622"/>
<dbReference type="InterPro" id="IPR018289">
    <property type="entry name" value="MULE_transposase_dom"/>
</dbReference>
<dbReference type="SMART" id="SM00575">
    <property type="entry name" value="ZnF_PMZ"/>
    <property type="match status" value="1"/>
</dbReference>
<dbReference type="Pfam" id="PF00564">
    <property type="entry name" value="PB1"/>
    <property type="match status" value="1"/>
</dbReference>
<dbReference type="Pfam" id="PF04434">
    <property type="entry name" value="SWIM"/>
    <property type="match status" value="1"/>
</dbReference>
<keyword evidence="1" id="KW-0479">Metal-binding</keyword>
<reference evidence="8" key="2">
    <citation type="submission" date="2025-08" db="UniProtKB">
        <authorList>
            <consortium name="RefSeq"/>
        </authorList>
    </citation>
    <scope>IDENTIFICATION</scope>
    <source>
        <tissue evidence="8">Young leaves</tissue>
    </source>
</reference>
<name>A0A8B7CJ14_PHODC</name>
<dbReference type="PANTHER" id="PTHR31973:SF166">
    <property type="entry name" value="OS10G0104700 PROTEIN"/>
    <property type="match status" value="1"/>
</dbReference>
<gene>
    <name evidence="8" type="primary">LOC103714622</name>
</gene>
<evidence type="ECO:0000256" key="2">
    <source>
        <dbReference type="ARBA" id="ARBA00022771"/>
    </source>
</evidence>
<dbReference type="InterPro" id="IPR006564">
    <property type="entry name" value="Znf_PMZ"/>
</dbReference>
<dbReference type="AlphaFoldDB" id="A0A8B7CJ14"/>
<dbReference type="PROSITE" id="PS50966">
    <property type="entry name" value="ZF_SWIM"/>
    <property type="match status" value="1"/>
</dbReference>
<evidence type="ECO:0000256" key="3">
    <source>
        <dbReference type="ARBA" id="ARBA00022833"/>
    </source>
</evidence>
<dbReference type="CDD" id="cd06410">
    <property type="entry name" value="PB1_UP2"/>
    <property type="match status" value="1"/>
</dbReference>
<dbReference type="Pfam" id="PF10551">
    <property type="entry name" value="MULE"/>
    <property type="match status" value="1"/>
</dbReference>
<accession>A0A8B7CJ14</accession>
<dbReference type="Pfam" id="PF03108">
    <property type="entry name" value="DBD_Tnp_Mut"/>
    <property type="match status" value="1"/>
</dbReference>
<evidence type="ECO:0000256" key="5">
    <source>
        <dbReference type="SAM" id="MobiDB-lite"/>
    </source>
</evidence>
<feature type="domain" description="SWIM-type" evidence="6">
    <location>
        <begin position="703"/>
        <end position="735"/>
    </location>
</feature>
<evidence type="ECO:0000256" key="4">
    <source>
        <dbReference type="PROSITE-ProRule" id="PRU00325"/>
    </source>
</evidence>